<dbReference type="SUPFAM" id="SSF46894">
    <property type="entry name" value="C-terminal effector domain of the bipartite response regulators"/>
    <property type="match status" value="1"/>
</dbReference>
<dbReference type="GO" id="GO:0006355">
    <property type="term" value="P:regulation of DNA-templated transcription"/>
    <property type="evidence" value="ECO:0007669"/>
    <property type="project" value="InterPro"/>
</dbReference>
<feature type="domain" description="HTH luxR-type" evidence="4">
    <location>
        <begin position="982"/>
        <end position="1047"/>
    </location>
</feature>
<dbReference type="CDD" id="cd06170">
    <property type="entry name" value="LuxR_C_like"/>
    <property type="match status" value="1"/>
</dbReference>
<dbReference type="PRINTS" id="PR00038">
    <property type="entry name" value="HTHLUXR"/>
</dbReference>
<dbReference type="InterPro" id="IPR000792">
    <property type="entry name" value="Tscrpt_reg_LuxR_C"/>
</dbReference>
<dbReference type="OrthoDB" id="135557at2"/>
<dbReference type="PANTHER" id="PTHR44688:SF16">
    <property type="entry name" value="DNA-BINDING TRANSCRIPTIONAL ACTIVATOR DEVR_DOSR"/>
    <property type="match status" value="1"/>
</dbReference>
<dbReference type="InterPro" id="IPR016032">
    <property type="entry name" value="Sig_transdc_resp-reg_C-effctor"/>
</dbReference>
<dbReference type="InterPro" id="IPR011990">
    <property type="entry name" value="TPR-like_helical_dom_sf"/>
</dbReference>
<dbReference type="PROSITE" id="PS50043">
    <property type="entry name" value="HTH_LUXR_2"/>
    <property type="match status" value="1"/>
</dbReference>
<dbReference type="SUPFAM" id="SSF52540">
    <property type="entry name" value="P-loop containing nucleoside triphosphate hydrolases"/>
    <property type="match status" value="1"/>
</dbReference>
<dbReference type="EMBL" id="BIFR01000001">
    <property type="protein sequence ID" value="GCE10701.1"/>
    <property type="molecule type" value="Genomic_DNA"/>
</dbReference>
<dbReference type="Proteomes" id="UP000287352">
    <property type="component" value="Unassembled WGS sequence"/>
</dbReference>
<dbReference type="Gene3D" id="1.10.10.10">
    <property type="entry name" value="Winged helix-like DNA-binding domain superfamily/Winged helix DNA-binding domain"/>
    <property type="match status" value="1"/>
</dbReference>
<dbReference type="SUPFAM" id="SSF48452">
    <property type="entry name" value="TPR-like"/>
    <property type="match status" value="2"/>
</dbReference>
<dbReference type="RefSeq" id="WP_126578282.1">
    <property type="nucleotide sequence ID" value="NZ_BIFR01000001.1"/>
</dbReference>
<dbReference type="PROSITE" id="PS00622">
    <property type="entry name" value="HTH_LUXR_1"/>
    <property type="match status" value="1"/>
</dbReference>
<reference evidence="6" key="1">
    <citation type="submission" date="2018-12" db="EMBL/GenBank/DDBJ databases">
        <title>Tengunoibacter tsumagoiensis gen. nov., sp. nov., Dictyobacter kobayashii sp. nov., D. alpinus sp. nov., and D. joshuensis sp. nov. and description of Dictyobacteraceae fam. nov. within the order Ktedonobacterales isolated from Tengu-no-mugimeshi.</title>
        <authorList>
            <person name="Wang C.M."/>
            <person name="Zheng Y."/>
            <person name="Sakai Y."/>
            <person name="Toyoda A."/>
            <person name="Minakuchi Y."/>
            <person name="Abe K."/>
            <person name="Yokota A."/>
            <person name="Yabe S."/>
        </authorList>
    </citation>
    <scope>NUCLEOTIDE SEQUENCE [LARGE SCALE GENOMIC DNA]</scope>
    <source>
        <strain evidence="6">Uno3</strain>
    </source>
</reference>
<keyword evidence="2" id="KW-0238">DNA-binding</keyword>
<gene>
    <name evidence="5" type="ORF">KTT_05600</name>
</gene>
<dbReference type="InterPro" id="IPR036388">
    <property type="entry name" value="WH-like_DNA-bd_sf"/>
</dbReference>
<dbReference type="InterPro" id="IPR041617">
    <property type="entry name" value="TPR_MalT"/>
</dbReference>
<dbReference type="PANTHER" id="PTHR44688">
    <property type="entry name" value="DNA-BINDING TRANSCRIPTIONAL ACTIVATOR DEVR_DOSR"/>
    <property type="match status" value="1"/>
</dbReference>
<dbReference type="InterPro" id="IPR059106">
    <property type="entry name" value="WHD_MalT"/>
</dbReference>
<evidence type="ECO:0000256" key="3">
    <source>
        <dbReference type="ARBA" id="ARBA00023163"/>
    </source>
</evidence>
<dbReference type="SMART" id="SM00421">
    <property type="entry name" value="HTH_LUXR"/>
    <property type="match status" value="1"/>
</dbReference>
<evidence type="ECO:0000313" key="5">
    <source>
        <dbReference type="EMBL" id="GCE10701.1"/>
    </source>
</evidence>
<keyword evidence="6" id="KW-1185">Reference proteome</keyword>
<name>A0A401ZUX9_9CHLR</name>
<accession>A0A401ZUX9</accession>
<dbReference type="Pfam" id="PF17874">
    <property type="entry name" value="TPR_MalT"/>
    <property type="match status" value="1"/>
</dbReference>
<organism evidence="5 6">
    <name type="scientific">Tengunoibacter tsumagoiensis</name>
    <dbReference type="NCBI Taxonomy" id="2014871"/>
    <lineage>
        <taxon>Bacteria</taxon>
        <taxon>Bacillati</taxon>
        <taxon>Chloroflexota</taxon>
        <taxon>Ktedonobacteria</taxon>
        <taxon>Ktedonobacterales</taxon>
        <taxon>Dictyobacteraceae</taxon>
        <taxon>Tengunoibacter</taxon>
    </lineage>
</organism>
<dbReference type="Pfam" id="PF25873">
    <property type="entry name" value="WHD_MalT"/>
    <property type="match status" value="1"/>
</dbReference>
<sequence>MAHTTPTIRDAVLHFYENEQEISISVGSARWFAWLQEETTLLFSFHSLDGSYTARKEHAGNHRGGYYWKAYLKRQGRLSRAYLGKSEDLTLDRLNEVAMMLAKRPLSRQPPQMAYPQPAATPLLQSKLHPPRLPVQLVERIPLLELLDKGRRQKLTLVQAPAGFGKTTLVAQWIARSEAQAAIQRKPWLVAWLSLDSGDNDPIRFWSSLIAAIPALYGHIGQVALAQLSQQSQSPFAPAQLEAALASLLNDLTGSVPEGVLVLEDYHLIEHERIHKTLTFFIEHLPADFHIVMLTRSTPPLPLVRWRARGDLQEIHPNQLSFSLEETTVFLQQHIPTPFSEEAARKLHIYLEGWAAGLRLFVLNSQSQRASQMIEEAFGLPHIGLVHNTSRRSIQEFFISEVLAAQPESLQLFLLQTSLFSRLTASLCDAVMGRQDSAEWLERVERSGIFLEALESADGWYRYHALFAEAMRTEAIRRLGAEALRYLAAQASRWYEEHALLSEAIETALSAQEFERASLLIERLNEHAYFTEYHTMCRWLDQIPKSLLPSHPTLCFLFAQARIFSADSPGPIWRIEPAEELLQMAEEGWRAQGELLQIGVLSAFRATFTIVHGFIAPAVAYAHQALQLLPSASAEQVYHQRPVEWIEWHCGCLLTLGMEAMQTGAFHTARQYLREGYTFSLHVKDRVFTRVIGRLLGDVYFEMGELHQANSYYQQTQAEPPWLDQTGEAIFLTQLACGFIRLAYEWNDLEKAEQLAYEASLHHYEGTFPAGEEAGYTQLELLRLLLLRARGKKTEEDNALTALLTHLQAAPHTLLLIPDVLIWQTRAQIRDGDLLAAKRTLNTLTGYEKDLSATQQQAMQLLSARLLMAQGEAAAALPLLKQLFTHAQEEQHLVSALEIQVLIALASADLKQSQESYQQLASALSQARREGFLRLFLDEGEPLAILLRKLIPSLTEKPLRAYAQSILHAHAHSFSFRASNPDSPLLELLSAQELRVLTLLVAGHSNPEIAEELIISINTVKGHIKNIYRKLDVNNRVEAGEVARRLKLL</sequence>
<dbReference type="Pfam" id="PF00196">
    <property type="entry name" value="GerE"/>
    <property type="match status" value="1"/>
</dbReference>
<evidence type="ECO:0000259" key="4">
    <source>
        <dbReference type="PROSITE" id="PS50043"/>
    </source>
</evidence>
<dbReference type="InterPro" id="IPR027417">
    <property type="entry name" value="P-loop_NTPase"/>
</dbReference>
<evidence type="ECO:0000256" key="1">
    <source>
        <dbReference type="ARBA" id="ARBA00023015"/>
    </source>
</evidence>
<proteinExistence type="predicted"/>
<dbReference type="Gene3D" id="3.40.50.300">
    <property type="entry name" value="P-loop containing nucleotide triphosphate hydrolases"/>
    <property type="match status" value="1"/>
</dbReference>
<dbReference type="AlphaFoldDB" id="A0A401ZUX9"/>
<evidence type="ECO:0000256" key="2">
    <source>
        <dbReference type="ARBA" id="ARBA00023125"/>
    </source>
</evidence>
<keyword evidence="1" id="KW-0805">Transcription regulation</keyword>
<dbReference type="GO" id="GO:0003677">
    <property type="term" value="F:DNA binding"/>
    <property type="evidence" value="ECO:0007669"/>
    <property type="project" value="UniProtKB-KW"/>
</dbReference>
<keyword evidence="3" id="KW-0804">Transcription</keyword>
<dbReference type="Gene3D" id="1.25.40.10">
    <property type="entry name" value="Tetratricopeptide repeat domain"/>
    <property type="match status" value="1"/>
</dbReference>
<protein>
    <submittedName>
        <fullName evidence="5">LuxR family transcriptional regulator</fullName>
    </submittedName>
</protein>
<comment type="caution">
    <text evidence="5">The sequence shown here is derived from an EMBL/GenBank/DDBJ whole genome shotgun (WGS) entry which is preliminary data.</text>
</comment>
<evidence type="ECO:0000313" key="6">
    <source>
        <dbReference type="Proteomes" id="UP000287352"/>
    </source>
</evidence>